<evidence type="ECO:0000313" key="3">
    <source>
        <dbReference type="Proteomes" id="UP001240678"/>
    </source>
</evidence>
<keyword evidence="3" id="KW-1185">Reference proteome</keyword>
<feature type="compositionally biased region" description="Basic and acidic residues" evidence="1">
    <location>
        <begin position="90"/>
        <end position="99"/>
    </location>
</feature>
<accession>A0AAJ0E0E5</accession>
<name>A0AAJ0E0E5_9PEZI</name>
<reference evidence="2 3" key="1">
    <citation type="submission" date="2016-10" db="EMBL/GenBank/DDBJ databases">
        <title>The genome sequence of Colletotrichum fioriniae PJ7.</title>
        <authorList>
            <person name="Baroncelli R."/>
        </authorList>
    </citation>
    <scope>NUCLEOTIDE SEQUENCE [LARGE SCALE GENOMIC DNA]</scope>
    <source>
        <strain evidence="2 3">IMI 309622</strain>
    </source>
</reference>
<dbReference type="EMBL" id="MOOE01000008">
    <property type="protein sequence ID" value="KAK1526059.1"/>
    <property type="molecule type" value="Genomic_DNA"/>
</dbReference>
<sequence>MPKLTPEGRKERARQLWRYYHRLKEKEPNSQHIVAVDETDPNHDYLKFLGWEEGEAEELDLATAAWPESWNQRGKLSTWLKGTLQHWSEEWRKEPRDDADSPQETDEAKVADQSKPTHEQTLRPPWTATVEPTDPDPENREDDSSDDDARPITHPHSPAARGSVGVNTDAVLRDEPLVANTSHATDGAGPNVTLPSHVRTVSEVFNSLIRRAEDEAAKKPQASKGAVPSRSTRDSRYNTATSSLAAADQNGDRRDRSPLKAQESRVSLAPQQPREPHHSAVQRNLHNSSESHTQPGRTVRALITDADQSDHLQQEPRQAILQTKEEINRWWFWYRQVYRSRRHRPRS</sequence>
<feature type="compositionally biased region" description="Acidic residues" evidence="1">
    <location>
        <begin position="133"/>
        <end position="146"/>
    </location>
</feature>
<evidence type="ECO:0000256" key="1">
    <source>
        <dbReference type="SAM" id="MobiDB-lite"/>
    </source>
</evidence>
<organism evidence="2 3">
    <name type="scientific">Colletotrichum costaricense</name>
    <dbReference type="NCBI Taxonomy" id="1209916"/>
    <lineage>
        <taxon>Eukaryota</taxon>
        <taxon>Fungi</taxon>
        <taxon>Dikarya</taxon>
        <taxon>Ascomycota</taxon>
        <taxon>Pezizomycotina</taxon>
        <taxon>Sordariomycetes</taxon>
        <taxon>Hypocreomycetidae</taxon>
        <taxon>Glomerellales</taxon>
        <taxon>Glomerellaceae</taxon>
        <taxon>Colletotrichum</taxon>
        <taxon>Colletotrichum acutatum species complex</taxon>
    </lineage>
</organism>
<feature type="compositionally biased region" description="Basic and acidic residues" evidence="1">
    <location>
        <begin position="106"/>
        <end position="121"/>
    </location>
</feature>
<dbReference type="GeneID" id="85340185"/>
<comment type="caution">
    <text evidence="2">The sequence shown here is derived from an EMBL/GenBank/DDBJ whole genome shotgun (WGS) entry which is preliminary data.</text>
</comment>
<gene>
    <name evidence="2" type="ORF">CCOS01_08477</name>
</gene>
<dbReference type="Proteomes" id="UP001240678">
    <property type="component" value="Unassembled WGS sequence"/>
</dbReference>
<dbReference type="AlphaFoldDB" id="A0AAJ0E0E5"/>
<feature type="region of interest" description="Disordered" evidence="1">
    <location>
        <begin position="212"/>
        <end position="296"/>
    </location>
</feature>
<evidence type="ECO:0000313" key="2">
    <source>
        <dbReference type="EMBL" id="KAK1526059.1"/>
    </source>
</evidence>
<dbReference type="RefSeq" id="XP_060312912.1">
    <property type="nucleotide sequence ID" value="XM_060456638.1"/>
</dbReference>
<feature type="region of interest" description="Disordered" evidence="1">
    <location>
        <begin position="90"/>
        <end position="195"/>
    </location>
</feature>
<protein>
    <submittedName>
        <fullName evidence="2">Uncharacterized protein</fullName>
    </submittedName>
</protein>
<proteinExistence type="predicted"/>
<feature type="compositionally biased region" description="Polar residues" evidence="1">
    <location>
        <begin position="281"/>
        <end position="296"/>
    </location>
</feature>